<evidence type="ECO:0000256" key="1">
    <source>
        <dbReference type="SAM" id="MobiDB-lite"/>
    </source>
</evidence>
<dbReference type="EMBL" id="CP073041">
    <property type="protein sequence ID" value="UXE62551.1"/>
    <property type="molecule type" value="Genomic_DNA"/>
</dbReference>
<dbReference type="KEGG" id="wna:KA717_07260"/>
<feature type="region of interest" description="Disordered" evidence="1">
    <location>
        <begin position="1"/>
        <end position="20"/>
    </location>
</feature>
<organism evidence="2">
    <name type="scientific">Woronichinia naegeliana WA131</name>
    <dbReference type="NCBI Taxonomy" id="2824559"/>
    <lineage>
        <taxon>Bacteria</taxon>
        <taxon>Bacillati</taxon>
        <taxon>Cyanobacteriota</taxon>
        <taxon>Cyanophyceae</taxon>
        <taxon>Synechococcales</taxon>
        <taxon>Coelosphaeriaceae</taxon>
        <taxon>Woronichinia</taxon>
    </lineage>
</organism>
<accession>A0A977KZ07</accession>
<proteinExistence type="predicted"/>
<dbReference type="AlphaFoldDB" id="A0A977KZ07"/>
<name>A0A977KZ07_9CYAN</name>
<dbReference type="Proteomes" id="UP001065613">
    <property type="component" value="Chromosome"/>
</dbReference>
<sequence length="119" mass="12870">MSNIYQRNDGGGDNIAGDKIAGDKIGRDKIVYYYSQNLVQAAQDIQNLIAQLSQDYDSSTPLGQIQMSTKIIEGIEANPTLKQRTFNAIKEGGATALEEAINHPVAKITIATLKGFIDA</sequence>
<evidence type="ECO:0000313" key="2">
    <source>
        <dbReference type="EMBL" id="UXE62551.1"/>
    </source>
</evidence>
<reference evidence="2" key="1">
    <citation type="submission" date="2021-04" db="EMBL/GenBank/DDBJ databases">
        <title>Genome sequence of Woronichinia naegeliana from Washington state freshwater lake bloom.</title>
        <authorList>
            <person name="Dreher T.W."/>
        </authorList>
    </citation>
    <scope>NUCLEOTIDE SEQUENCE</scope>
    <source>
        <strain evidence="2">WA131</strain>
    </source>
</reference>
<protein>
    <submittedName>
        <fullName evidence="2">Uncharacterized protein</fullName>
    </submittedName>
</protein>
<gene>
    <name evidence="2" type="ORF">KA717_07260</name>
</gene>